<accession>A0A1G6GSE9</accession>
<dbReference type="AlphaFoldDB" id="A0A1G6GSE9"/>
<dbReference type="GO" id="GO:0008195">
    <property type="term" value="F:phosphatidate phosphatase activity"/>
    <property type="evidence" value="ECO:0007669"/>
    <property type="project" value="InterPro"/>
</dbReference>
<dbReference type="OrthoDB" id="9789875at2"/>
<feature type="domain" description="Phosphatidate phosphatase APP1 catalytic" evidence="1">
    <location>
        <begin position="142"/>
        <end position="293"/>
    </location>
</feature>
<evidence type="ECO:0000313" key="3">
    <source>
        <dbReference type="Proteomes" id="UP000199086"/>
    </source>
</evidence>
<dbReference type="Proteomes" id="UP000199086">
    <property type="component" value="Unassembled WGS sequence"/>
</dbReference>
<dbReference type="EMBL" id="FMYF01000004">
    <property type="protein sequence ID" value="SDB84096.1"/>
    <property type="molecule type" value="Genomic_DNA"/>
</dbReference>
<dbReference type="Pfam" id="PF09949">
    <property type="entry name" value="APP1_cat"/>
    <property type="match status" value="1"/>
</dbReference>
<gene>
    <name evidence="2" type="ORF">GA0111570_104245</name>
</gene>
<dbReference type="RefSeq" id="WP_092608927.1">
    <property type="nucleotide sequence ID" value="NZ_FMYF01000004.1"/>
</dbReference>
<dbReference type="STRING" id="1577474.GA0111570_104245"/>
<proteinExistence type="predicted"/>
<dbReference type="InterPro" id="IPR019236">
    <property type="entry name" value="APP1_cat"/>
</dbReference>
<name>A0A1G6GSE9_9ACTN</name>
<evidence type="ECO:0000259" key="1">
    <source>
        <dbReference type="Pfam" id="PF09949"/>
    </source>
</evidence>
<reference evidence="2 3" key="1">
    <citation type="submission" date="2016-06" db="EMBL/GenBank/DDBJ databases">
        <authorList>
            <person name="Olsen C.W."/>
            <person name="Carey S."/>
            <person name="Hinshaw L."/>
            <person name="Karasin A.I."/>
        </authorList>
    </citation>
    <scope>NUCLEOTIDE SEQUENCE [LARGE SCALE GENOMIC DNA]</scope>
    <source>
        <strain evidence="2 3">LZ-22</strain>
    </source>
</reference>
<dbReference type="InterPro" id="IPR052935">
    <property type="entry name" value="Mg2+_PAP"/>
</dbReference>
<keyword evidence="3" id="KW-1185">Reference proteome</keyword>
<evidence type="ECO:0000313" key="2">
    <source>
        <dbReference type="EMBL" id="SDB84096.1"/>
    </source>
</evidence>
<dbReference type="PANTHER" id="PTHR28208">
    <property type="entry name" value="PHOSPHATIDATE PHOSPHATASE APP1"/>
    <property type="match status" value="1"/>
</dbReference>
<sequence>MSRPFFAARLEEATNRRLERLLRRMGWKERVVAFTGYGDPTFVRVMARLILVPDRSTAGVLSRELLKRRGWRNFMAQPVVRGTIVVHTTHGPVEVPTDRSGYIDVRLENRGLKPGWQRLTYSTIDGRTTEGEIQIVRSDEEFGIISDIDDTIITTMLPRLFLAAWNSFVVHESARQAVPGMAQLYHDLLVDHPGAPLVFVSTGAWNTQPTLTRFLHSRHFPLGSMLLTDWGPTNVGWFRSGREHKEREVRQLAEDFPNIRWVVFGDDGQHDPTIYSEFSRDAPGRVRAVAIRHLSIAEQVLAHGTPDTLEARQLDREHSVPWVTGDDGWELRGKLGPVLAELAPTNLDPAGPGDTP</sequence>
<dbReference type="PANTHER" id="PTHR28208:SF3">
    <property type="entry name" value="PHOSPHATIDATE PHOSPHATASE APP1"/>
    <property type="match status" value="1"/>
</dbReference>
<protein>
    <submittedName>
        <fullName evidence="2">Phosphatidate phosphatase APP1</fullName>
    </submittedName>
</protein>
<organism evidence="2 3">
    <name type="scientific">Raineyella antarctica</name>
    <dbReference type="NCBI Taxonomy" id="1577474"/>
    <lineage>
        <taxon>Bacteria</taxon>
        <taxon>Bacillati</taxon>
        <taxon>Actinomycetota</taxon>
        <taxon>Actinomycetes</taxon>
        <taxon>Propionibacteriales</taxon>
        <taxon>Propionibacteriaceae</taxon>
        <taxon>Raineyella</taxon>
    </lineage>
</organism>